<proteinExistence type="predicted"/>
<sequence>MIKPTSTSPEKDSYETNESVLFTKITRELNTLKVNKKQQLHNTPPVGLEQFNTLYAQKGNVDTLMVIREVNAILYSEQSTFQVSTASSPNEKIGKVTGCNPNPQHQDLMILALIERLRLFQCNEMLPSESIDKLKQLIGCLGQISQDMIPDEFRLEFPLVTLLSLKWSPLPDVPHGSTLDGPIEFGEFYLNVIYFLKNCLGLHQIFSKRFAQELLNCLKDFPNTRLEIASGRAQLSASFRSVSSKFIVASDKSVPTATFDNFPVRKFDALKLIRAYGGEKPIYFTSEPTLELMDSLCAEALKQQEPIIVVTIGALLKSVLSKYKRNLVVLELNIPDYLQLKDNAGVQLLFFNHNKDQLKSCKEKLPRRYLRFPSQAEYC</sequence>
<gene>
    <name evidence="1" type="ORF">D5018_20235</name>
</gene>
<name>A0A3L8PTZ5_9GAMM</name>
<organism evidence="1 2">
    <name type="scientific">Parashewanella curva</name>
    <dbReference type="NCBI Taxonomy" id="2338552"/>
    <lineage>
        <taxon>Bacteria</taxon>
        <taxon>Pseudomonadati</taxon>
        <taxon>Pseudomonadota</taxon>
        <taxon>Gammaproteobacteria</taxon>
        <taxon>Alteromonadales</taxon>
        <taxon>Shewanellaceae</taxon>
        <taxon>Parashewanella</taxon>
    </lineage>
</organism>
<accession>A0A3L8PTZ5</accession>
<keyword evidence="2" id="KW-1185">Reference proteome</keyword>
<evidence type="ECO:0000313" key="2">
    <source>
        <dbReference type="Proteomes" id="UP000281474"/>
    </source>
</evidence>
<reference evidence="1 2" key="1">
    <citation type="submission" date="2018-09" db="EMBL/GenBank/DDBJ databases">
        <title>Phylogeny of the Shewanellaceae, and recommendation for two new genera, Pseudoshewanella and Parashewanella.</title>
        <authorList>
            <person name="Wang G."/>
        </authorList>
    </citation>
    <scope>NUCLEOTIDE SEQUENCE [LARGE SCALE GENOMIC DNA]</scope>
    <source>
        <strain evidence="1 2">C51</strain>
    </source>
</reference>
<comment type="caution">
    <text evidence="1">The sequence shown here is derived from an EMBL/GenBank/DDBJ whole genome shotgun (WGS) entry which is preliminary data.</text>
</comment>
<dbReference type="EMBL" id="QZEI01000125">
    <property type="protein sequence ID" value="RLV57878.1"/>
    <property type="molecule type" value="Genomic_DNA"/>
</dbReference>
<protein>
    <submittedName>
        <fullName evidence="1">Uncharacterized protein</fullName>
    </submittedName>
</protein>
<evidence type="ECO:0000313" key="1">
    <source>
        <dbReference type="EMBL" id="RLV57878.1"/>
    </source>
</evidence>
<dbReference type="Proteomes" id="UP000281474">
    <property type="component" value="Unassembled WGS sequence"/>
</dbReference>
<dbReference type="RefSeq" id="WP_121840792.1">
    <property type="nucleotide sequence ID" value="NZ_ML014874.1"/>
</dbReference>
<dbReference type="AlphaFoldDB" id="A0A3L8PTZ5"/>